<dbReference type="InterPro" id="IPR001254">
    <property type="entry name" value="Trypsin_dom"/>
</dbReference>
<keyword evidence="5" id="KW-1015">Disulfide bond</keyword>
<dbReference type="InParanoid" id="A0A1S3EXD0"/>
<dbReference type="SMART" id="SM00020">
    <property type="entry name" value="Tryp_SPc"/>
    <property type="match status" value="1"/>
</dbReference>
<dbReference type="STRING" id="10020.ENSDORP00000008177"/>
<dbReference type="GO" id="GO:0004252">
    <property type="term" value="F:serine-type endopeptidase activity"/>
    <property type="evidence" value="ECO:0007669"/>
    <property type="project" value="InterPro"/>
</dbReference>
<comment type="subcellular location">
    <subcellularLocation>
        <location evidence="1">Secreted</location>
    </subcellularLocation>
</comment>
<evidence type="ECO:0000256" key="1">
    <source>
        <dbReference type="ARBA" id="ARBA00004613"/>
    </source>
</evidence>
<dbReference type="RefSeq" id="XP_012868097.1">
    <property type="nucleotide sequence ID" value="XM_013012643.1"/>
</dbReference>
<evidence type="ECO:0000256" key="8">
    <source>
        <dbReference type="ARBA" id="ARBA00081593"/>
    </source>
</evidence>
<keyword evidence="10" id="KW-1185">Reference proteome</keyword>
<accession>A0A1S3EXD0</accession>
<dbReference type="CTD" id="221191"/>
<dbReference type="GO" id="GO:0006508">
    <property type="term" value="P:proteolysis"/>
    <property type="evidence" value="ECO:0007669"/>
    <property type="project" value="UniProtKB-KW"/>
</dbReference>
<proteinExistence type="predicted"/>
<dbReference type="Proteomes" id="UP000081671">
    <property type="component" value="Unplaced"/>
</dbReference>
<keyword evidence="6" id="KW-0325">Glycoprotein</keyword>
<name>A0A1S3EXD0_DIPOR</name>
<evidence type="ECO:0000256" key="7">
    <source>
        <dbReference type="ARBA" id="ARBA00073244"/>
    </source>
</evidence>
<evidence type="ECO:0000313" key="11">
    <source>
        <dbReference type="RefSeq" id="XP_012868097.1"/>
    </source>
</evidence>
<evidence type="ECO:0000256" key="6">
    <source>
        <dbReference type="ARBA" id="ARBA00023180"/>
    </source>
</evidence>
<dbReference type="InterPro" id="IPR043504">
    <property type="entry name" value="Peptidase_S1_PA_chymotrypsin"/>
</dbReference>
<dbReference type="AlphaFoldDB" id="A0A1S3EXD0"/>
<keyword evidence="3" id="KW-0721">Serine protease homolog</keyword>
<dbReference type="Gene3D" id="2.40.10.10">
    <property type="entry name" value="Trypsin-like serine proteases"/>
    <property type="match status" value="2"/>
</dbReference>
<reference evidence="11" key="1">
    <citation type="submission" date="2025-08" db="UniProtKB">
        <authorList>
            <consortium name="RefSeq"/>
        </authorList>
    </citation>
    <scope>IDENTIFICATION</scope>
    <source>
        <tissue evidence="11">Kidney</tissue>
    </source>
</reference>
<evidence type="ECO:0000256" key="5">
    <source>
        <dbReference type="ARBA" id="ARBA00023157"/>
    </source>
</evidence>
<gene>
    <name evidence="11" type="primary">Prss54</name>
</gene>
<dbReference type="GeneID" id="105982910"/>
<dbReference type="InterPro" id="IPR009003">
    <property type="entry name" value="Peptidase_S1_PA"/>
</dbReference>
<dbReference type="FunFam" id="2.40.10.10:FF:000125">
    <property type="entry name" value="inactive serine protease 54"/>
    <property type="match status" value="1"/>
</dbReference>
<dbReference type="PROSITE" id="PS50240">
    <property type="entry name" value="TRYPSIN_DOM"/>
    <property type="match status" value="1"/>
</dbReference>
<dbReference type="OrthoDB" id="6261922at2759"/>
<keyword evidence="2" id="KW-0964">Secreted</keyword>
<organism evidence="10 11">
    <name type="scientific">Dipodomys ordii</name>
    <name type="common">Ord's kangaroo rat</name>
    <dbReference type="NCBI Taxonomy" id="10020"/>
    <lineage>
        <taxon>Eukaryota</taxon>
        <taxon>Metazoa</taxon>
        <taxon>Chordata</taxon>
        <taxon>Craniata</taxon>
        <taxon>Vertebrata</taxon>
        <taxon>Euteleostomi</taxon>
        <taxon>Mammalia</taxon>
        <taxon>Eutheria</taxon>
        <taxon>Euarchontoglires</taxon>
        <taxon>Glires</taxon>
        <taxon>Rodentia</taxon>
        <taxon>Castorimorpha</taxon>
        <taxon>Heteromyidae</taxon>
        <taxon>Dipodomyinae</taxon>
        <taxon>Dipodomys</taxon>
    </lineage>
</organism>
<protein>
    <recommendedName>
        <fullName evidence="7">Inactive serine protease 54</fullName>
    </recommendedName>
    <alternativeName>
        <fullName evidence="8">Plasma kallikrein-like protein 4</fullName>
    </alternativeName>
</protein>
<dbReference type="PANTHER" id="PTHR24250">
    <property type="entry name" value="CHYMOTRYPSIN-RELATED"/>
    <property type="match status" value="1"/>
</dbReference>
<dbReference type="Pfam" id="PF00089">
    <property type="entry name" value="Trypsin"/>
    <property type="match status" value="1"/>
</dbReference>
<keyword evidence="4" id="KW-0732">Signal</keyword>
<dbReference type="GO" id="GO:0005576">
    <property type="term" value="C:extracellular region"/>
    <property type="evidence" value="ECO:0007669"/>
    <property type="project" value="UniProtKB-SubCell"/>
</dbReference>
<sequence length="405" mass="45015">MTCHHDAVINTFPTRCSLWLEHRSLAGPGLAELTWYPLSSTECGIQKATLVDKSEENLVSITEFPWVVSLQDAQYTHLAFGCILSNFWILSAASALHNRKNVIAVVGIANMDPKMVSHTEYPINVIIIHEDFDNHSMIHNIALLRTDSAMHFDDLVQSICFLSRKLHLPPGLHNCWVAGWNPTSATGNHMTMSILRRISVKDLDPCPLHKPRKTGCGSHIQQETDTVCLGEPGNPMMCQLQEFDLWVLRGLLTPGGDQCPGLFLYTKVEDYSDWIMSKARKAGPSLFSLHPWEKLIPATYHQPSALFPLSTYPAPHPMAWSHSQEPDRTTVHLVPANGSGDSSQAFKVKGIQDADRHSEGASQPVYYDYYGGEAGEETTAGQSRLRQPQAMSFVFFVLVFFGSGA</sequence>
<keyword evidence="11" id="KW-0378">Hydrolase</keyword>
<evidence type="ECO:0000256" key="3">
    <source>
        <dbReference type="ARBA" id="ARBA00022542"/>
    </source>
</evidence>
<evidence type="ECO:0000256" key="4">
    <source>
        <dbReference type="ARBA" id="ARBA00022729"/>
    </source>
</evidence>
<keyword evidence="11" id="KW-0645">Protease</keyword>
<evidence type="ECO:0000313" key="10">
    <source>
        <dbReference type="Proteomes" id="UP000081671"/>
    </source>
</evidence>
<dbReference type="KEGG" id="dord:105982910"/>
<evidence type="ECO:0000256" key="2">
    <source>
        <dbReference type="ARBA" id="ARBA00022525"/>
    </source>
</evidence>
<evidence type="ECO:0000259" key="9">
    <source>
        <dbReference type="PROSITE" id="PS50240"/>
    </source>
</evidence>
<feature type="domain" description="Peptidase S1" evidence="9">
    <location>
        <begin position="50"/>
        <end position="280"/>
    </location>
</feature>
<dbReference type="PANTHER" id="PTHR24250:SF45">
    <property type="entry name" value="INACTIVE SERINE PROTEASE 54"/>
    <property type="match status" value="1"/>
</dbReference>
<dbReference type="SUPFAM" id="SSF50494">
    <property type="entry name" value="Trypsin-like serine proteases"/>
    <property type="match status" value="1"/>
</dbReference>
<dbReference type="FunCoup" id="A0A1S3EXD0">
    <property type="interactions" value="45"/>
</dbReference>